<accession>A0A172WZE6</accession>
<dbReference type="Pfam" id="PF05847">
    <property type="entry name" value="Baculo_LEF-3"/>
    <property type="match status" value="1"/>
</dbReference>
<dbReference type="OrthoDB" id="5804at10239"/>
<protein>
    <submittedName>
        <fullName evidence="1">Lef3</fullName>
    </submittedName>
</protein>
<gene>
    <name evidence="1" type="primary">lef3</name>
    <name evidence="1" type="ORF">CapoNPV_073</name>
</gene>
<reference evidence="1 2" key="1">
    <citation type="journal article" date="2016" name="PLoS ONE">
        <title>Genome Sequencing and Analysis of Catopsilia pomona nucleopolyhedrovirus: A Distinct Species in Group I Alphabaculovirus.</title>
        <authorList>
            <person name="Wang J."/>
            <person name="Zhu Z."/>
            <person name="Zhang L."/>
            <person name="Hou D."/>
            <person name="Wang M."/>
            <person name="Arif B."/>
            <person name="Kou Z."/>
            <person name="Wang H."/>
            <person name="Deng F."/>
            <person name="Hu Z."/>
        </authorList>
    </citation>
    <scope>NUCLEOTIDE SEQUENCE [LARGE SCALE GENOMIC DNA]</scope>
    <source>
        <strain evidence="1">416</strain>
    </source>
</reference>
<dbReference type="GO" id="GO:0006355">
    <property type="term" value="P:regulation of DNA-templated transcription"/>
    <property type="evidence" value="ECO:0007669"/>
    <property type="project" value="InterPro"/>
</dbReference>
<dbReference type="GeneID" id="27924297"/>
<dbReference type="KEGG" id="vg:27924297"/>
<evidence type="ECO:0000313" key="2">
    <source>
        <dbReference type="Proteomes" id="UP000203996"/>
    </source>
</evidence>
<dbReference type="InterPro" id="IPR008415">
    <property type="entry name" value="Baculo_LEF-3"/>
</dbReference>
<organism evidence="1 2">
    <name type="scientific">Catopsilia pomona nucleopolyhedrovirus</name>
    <dbReference type="NCBI Taxonomy" id="1850906"/>
    <lineage>
        <taxon>Viruses</taxon>
        <taxon>Viruses incertae sedis</taxon>
        <taxon>Naldaviricetes</taxon>
        <taxon>Lefavirales</taxon>
        <taxon>Baculoviridae</taxon>
        <taxon>Alphabaculovirus</taxon>
        <taxon>Alphabaculovirus capomonae</taxon>
    </lineage>
</organism>
<proteinExistence type="predicted"/>
<dbReference type="RefSeq" id="YP_009255330.1">
    <property type="nucleotide sequence ID" value="NC_030240.1"/>
</dbReference>
<dbReference type="GO" id="GO:0003677">
    <property type="term" value="F:DNA binding"/>
    <property type="evidence" value="ECO:0007669"/>
    <property type="project" value="InterPro"/>
</dbReference>
<evidence type="ECO:0000313" key="1">
    <source>
        <dbReference type="EMBL" id="ANF29721.1"/>
    </source>
</evidence>
<sequence length="397" mass="46253">MEDKKAIKRSLSNDDNSGEPLIKRTMIDLKKIKENYKQVNGKLLNKMTLSIDNVIYYTFRIMSDNKIKEYYGDSQCFKDMIEEKCYDISLNFVKTKFSEWIQINEYKECEAQIESTVRMNDYLTCKEFENEDSVNTIAKLKYIYKKPNTVMYKIVFEINYKNLNDDPQVIQIECSTNAKMLLNIFKNDIKGSNDINDLIAHIKKSENKIYNVYNVKCQQITNGGNNVYYNWNMLSSTRMEACDGVDNELYANLQDCDNNCGAKINISRSNKHIIACNVNSFKIEMDENNQSGNGGSGKFIIQFKSDDLSYNDSDEQQSVCSDYNKWNRCVFYVNANKKTEPDSLQKLSADLNQMAELLEDDLIKIILYTTVDNDDNRNMNMLGLLKYDDDENEYKFL</sequence>
<name>A0A172WZE6_9ABAC</name>
<dbReference type="Proteomes" id="UP000203996">
    <property type="component" value="Segment"/>
</dbReference>
<keyword evidence="2" id="KW-1185">Reference proteome</keyword>
<dbReference type="EMBL" id="KU565883">
    <property type="protein sequence ID" value="ANF29721.1"/>
    <property type="molecule type" value="Genomic_DNA"/>
</dbReference>